<name>A0A5C0UFZ7_9PROT</name>
<dbReference type="KEGG" id="nabu:FZC36_00815"/>
<dbReference type="Proteomes" id="UP000324924">
    <property type="component" value="Chromosome"/>
</dbReference>
<dbReference type="GO" id="GO:0016740">
    <property type="term" value="F:transferase activity"/>
    <property type="evidence" value="ECO:0007669"/>
    <property type="project" value="UniProtKB-KW"/>
</dbReference>
<dbReference type="Pfam" id="PF02367">
    <property type="entry name" value="TsaE"/>
    <property type="match status" value="1"/>
</dbReference>
<evidence type="ECO:0000313" key="2">
    <source>
        <dbReference type="EMBL" id="QEK38978.1"/>
    </source>
</evidence>
<organism evidence="2 3">
    <name type="scientific">Candidatus Nesciobacter abundans</name>
    <dbReference type="NCBI Taxonomy" id="2601668"/>
    <lineage>
        <taxon>Bacteria</taxon>
        <taxon>Pseudomonadati</taxon>
        <taxon>Pseudomonadota</taxon>
        <taxon>Alphaproteobacteria</taxon>
        <taxon>Holosporales</taxon>
        <taxon>Holosporaceae</taxon>
        <taxon>Candidatus Nesciobacter</taxon>
    </lineage>
</organism>
<feature type="region of interest" description="Disordered" evidence="1">
    <location>
        <begin position="91"/>
        <end position="112"/>
    </location>
</feature>
<accession>A0A5C0UFZ7</accession>
<proteinExistence type="predicted"/>
<evidence type="ECO:0000313" key="3">
    <source>
        <dbReference type="Proteomes" id="UP000324924"/>
    </source>
</evidence>
<protein>
    <submittedName>
        <fullName evidence="2">tRNA (Adenosine(37)-N6)-threonylcarbamoyltransferase complex ATPase subunit type 1 TsaE</fullName>
    </submittedName>
</protein>
<dbReference type="SUPFAM" id="SSF52540">
    <property type="entry name" value="P-loop containing nucleoside triphosphate hydrolases"/>
    <property type="match status" value="1"/>
</dbReference>
<dbReference type="InterPro" id="IPR003442">
    <property type="entry name" value="T6A_TsaE"/>
</dbReference>
<dbReference type="EMBL" id="CP043314">
    <property type="protein sequence ID" value="QEK38978.1"/>
    <property type="molecule type" value="Genomic_DNA"/>
</dbReference>
<dbReference type="Gene3D" id="3.40.50.300">
    <property type="entry name" value="P-loop containing nucleotide triphosphate hydrolases"/>
    <property type="match status" value="1"/>
</dbReference>
<dbReference type="AlphaFoldDB" id="A0A5C0UFZ7"/>
<dbReference type="OrthoDB" id="9800307at2"/>
<keyword evidence="3" id="KW-1185">Reference proteome</keyword>
<evidence type="ECO:0000256" key="1">
    <source>
        <dbReference type="SAM" id="MobiDB-lite"/>
    </source>
</evidence>
<gene>
    <name evidence="2" type="ORF">FZC36_00815</name>
</gene>
<reference evidence="2 3" key="1">
    <citation type="submission" date="2019-08" db="EMBL/GenBank/DDBJ databases">
        <title>Highly reduced genomes of protist endosymbionts show evolutionary convergence.</title>
        <authorList>
            <person name="George E."/>
            <person name="Husnik F."/>
            <person name="Tashyreva D."/>
            <person name="Prokopchuk G."/>
            <person name="Horak A."/>
            <person name="Kwong W.K."/>
            <person name="Lukes J."/>
            <person name="Keeling P.J."/>
        </authorList>
    </citation>
    <scope>NUCLEOTIDE SEQUENCE [LARGE SCALE GENOMIC DNA]</scope>
    <source>
        <strain evidence="2">1604HC</strain>
    </source>
</reference>
<dbReference type="InterPro" id="IPR027417">
    <property type="entry name" value="P-loop_NTPase"/>
</dbReference>
<sequence>MNYIQYVQPSESKSGDKIFNISNLKSLEKFATYLSEKLFPGCALFIDGPLGIGKTTLIRSILERWNIKSIGSPTFSKVITYQSKLFNKERNSDLQNDSNDSRSTDNESMNNEQPVGSEFFVWHSDAYNMENTEYLKEYLFEFEEGILIVEWSELIPYKDLWDSRIEVNVNEHRIASVKETY</sequence>
<dbReference type="RefSeq" id="WP_148972101.1">
    <property type="nucleotide sequence ID" value="NZ_CP043314.1"/>
</dbReference>
<keyword evidence="2" id="KW-0808">Transferase</keyword>
<dbReference type="GO" id="GO:0002949">
    <property type="term" value="P:tRNA threonylcarbamoyladenosine modification"/>
    <property type="evidence" value="ECO:0007669"/>
    <property type="project" value="InterPro"/>
</dbReference>